<evidence type="ECO:0000313" key="1">
    <source>
        <dbReference type="EMBL" id="GBM39011.1"/>
    </source>
</evidence>
<organism evidence="1 2">
    <name type="scientific">Araneus ventricosus</name>
    <name type="common">Orbweaver spider</name>
    <name type="synonym">Epeira ventricosa</name>
    <dbReference type="NCBI Taxonomy" id="182803"/>
    <lineage>
        <taxon>Eukaryota</taxon>
        <taxon>Metazoa</taxon>
        <taxon>Ecdysozoa</taxon>
        <taxon>Arthropoda</taxon>
        <taxon>Chelicerata</taxon>
        <taxon>Arachnida</taxon>
        <taxon>Araneae</taxon>
        <taxon>Araneomorphae</taxon>
        <taxon>Entelegynae</taxon>
        <taxon>Araneoidea</taxon>
        <taxon>Araneidae</taxon>
        <taxon>Araneus</taxon>
    </lineage>
</organism>
<dbReference type="EMBL" id="BGPR01000882">
    <property type="protein sequence ID" value="GBM39011.1"/>
    <property type="molecule type" value="Genomic_DNA"/>
</dbReference>
<accession>A0A4Y2FCS9</accession>
<dbReference type="Proteomes" id="UP000499080">
    <property type="component" value="Unassembled WGS sequence"/>
</dbReference>
<evidence type="ECO:0000313" key="2">
    <source>
        <dbReference type="Proteomes" id="UP000499080"/>
    </source>
</evidence>
<dbReference type="OrthoDB" id="411823at2759"/>
<sequence length="104" mass="11974">MYLKKRLGEISNRKGQIQWDTGQTVRNIYQIEPKVQITPIPWQRSEMHFATGHGPFPTYLHRFRLKSTDLCGCGEQGGPIHYATECPLTSSYHLTKLTTDLIQL</sequence>
<keyword evidence="2" id="KW-1185">Reference proteome</keyword>
<gene>
    <name evidence="1" type="ORF">AVEN_70192_1</name>
</gene>
<comment type="caution">
    <text evidence="1">The sequence shown here is derived from an EMBL/GenBank/DDBJ whole genome shotgun (WGS) entry which is preliminary data.</text>
</comment>
<dbReference type="AlphaFoldDB" id="A0A4Y2FCS9"/>
<name>A0A4Y2FCS9_ARAVE</name>
<protein>
    <submittedName>
        <fullName evidence="1">Uncharacterized protein</fullName>
    </submittedName>
</protein>
<proteinExistence type="predicted"/>
<reference evidence="1 2" key="1">
    <citation type="journal article" date="2019" name="Sci. Rep.">
        <title>Orb-weaving spider Araneus ventricosus genome elucidates the spidroin gene catalogue.</title>
        <authorList>
            <person name="Kono N."/>
            <person name="Nakamura H."/>
            <person name="Ohtoshi R."/>
            <person name="Moran D.A.P."/>
            <person name="Shinohara A."/>
            <person name="Yoshida Y."/>
            <person name="Fujiwara M."/>
            <person name="Mori M."/>
            <person name="Tomita M."/>
            <person name="Arakawa K."/>
        </authorList>
    </citation>
    <scope>NUCLEOTIDE SEQUENCE [LARGE SCALE GENOMIC DNA]</scope>
</reference>